<dbReference type="FunFam" id="1.20.1740.10:FF:000017">
    <property type="entry name" value="Amino acid permease"/>
    <property type="match status" value="1"/>
</dbReference>
<protein>
    <submittedName>
        <fullName evidence="10">Cationic amino acid transporter 1</fullName>
    </submittedName>
</protein>
<dbReference type="InterPro" id="IPR004841">
    <property type="entry name" value="AA-permease/SLC12A_dom"/>
</dbReference>
<feature type="transmembrane region" description="Helical" evidence="8">
    <location>
        <begin position="267"/>
        <end position="286"/>
    </location>
</feature>
<dbReference type="InterPro" id="IPR004840">
    <property type="entry name" value="Amino_acid_permease_CS"/>
</dbReference>
<dbReference type="Pfam" id="PF00324">
    <property type="entry name" value="AA_permease"/>
    <property type="match status" value="1"/>
</dbReference>
<comment type="caution">
    <text evidence="10">The sequence shown here is derived from an EMBL/GenBank/DDBJ whole genome shotgun (WGS) entry which is preliminary data.</text>
</comment>
<dbReference type="GO" id="GO:0015171">
    <property type="term" value="F:amino acid transmembrane transporter activity"/>
    <property type="evidence" value="ECO:0007669"/>
    <property type="project" value="TreeGrafter"/>
</dbReference>
<dbReference type="PROSITE" id="PS00218">
    <property type="entry name" value="AMINO_ACID_PERMEASE_1"/>
    <property type="match status" value="1"/>
</dbReference>
<keyword evidence="5" id="KW-0029">Amino-acid transport</keyword>
<reference evidence="10 11" key="1">
    <citation type="submission" date="2017-05" db="EMBL/GenBank/DDBJ databases">
        <title>Draft genome sequence of Elsinoe australis.</title>
        <authorList>
            <person name="Cheng Q."/>
        </authorList>
    </citation>
    <scope>NUCLEOTIDE SEQUENCE [LARGE SCALE GENOMIC DNA]</scope>
    <source>
        <strain evidence="10 11">NL1</strain>
    </source>
</reference>
<dbReference type="InterPro" id="IPR050524">
    <property type="entry name" value="APC_YAT"/>
</dbReference>
<dbReference type="EMBL" id="NHZQ01000422">
    <property type="protein sequence ID" value="PSK36129.1"/>
    <property type="molecule type" value="Genomic_DNA"/>
</dbReference>
<keyword evidence="3" id="KW-1003">Cell membrane</keyword>
<evidence type="ECO:0000313" key="10">
    <source>
        <dbReference type="EMBL" id="PSK36129.1"/>
    </source>
</evidence>
<dbReference type="AlphaFoldDB" id="A0A2P7YJI9"/>
<dbReference type="PIRSF" id="PIRSF006060">
    <property type="entry name" value="AA_transporter"/>
    <property type="match status" value="1"/>
</dbReference>
<evidence type="ECO:0000256" key="1">
    <source>
        <dbReference type="ARBA" id="ARBA00004651"/>
    </source>
</evidence>
<comment type="subcellular location">
    <subcellularLocation>
        <location evidence="1">Cell membrane</location>
        <topology evidence="1">Multi-pass membrane protein</topology>
    </subcellularLocation>
</comment>
<feature type="transmembrane region" description="Helical" evidence="8">
    <location>
        <begin position="178"/>
        <end position="198"/>
    </location>
</feature>
<keyword evidence="11" id="KW-1185">Reference proteome</keyword>
<feature type="transmembrane region" description="Helical" evidence="8">
    <location>
        <begin position="474"/>
        <end position="491"/>
    </location>
</feature>
<name>A0A2P7YJI9_9PEZI</name>
<accession>A0A2P7YJI9</accession>
<proteinExistence type="predicted"/>
<dbReference type="STRING" id="40998.A0A2P7YJI9"/>
<feature type="transmembrane region" description="Helical" evidence="8">
    <location>
        <begin position="392"/>
        <end position="416"/>
    </location>
</feature>
<feature type="transmembrane region" description="Helical" evidence="8">
    <location>
        <begin position="437"/>
        <end position="462"/>
    </location>
</feature>
<evidence type="ECO:0000256" key="2">
    <source>
        <dbReference type="ARBA" id="ARBA00022448"/>
    </source>
</evidence>
<keyword evidence="7 8" id="KW-0472">Membrane</keyword>
<feature type="domain" description="Amino acid permease/ SLC12A" evidence="9">
    <location>
        <begin position="40"/>
        <end position="499"/>
    </location>
</feature>
<dbReference type="Proteomes" id="UP000243723">
    <property type="component" value="Unassembled WGS sequence"/>
</dbReference>
<organism evidence="10 11">
    <name type="scientific">Elsinoe australis</name>
    <dbReference type="NCBI Taxonomy" id="40998"/>
    <lineage>
        <taxon>Eukaryota</taxon>
        <taxon>Fungi</taxon>
        <taxon>Dikarya</taxon>
        <taxon>Ascomycota</taxon>
        <taxon>Pezizomycotina</taxon>
        <taxon>Dothideomycetes</taxon>
        <taxon>Dothideomycetidae</taxon>
        <taxon>Myriangiales</taxon>
        <taxon>Elsinoaceae</taxon>
        <taxon>Elsinoe</taxon>
    </lineage>
</organism>
<dbReference type="GO" id="GO:0005886">
    <property type="term" value="C:plasma membrane"/>
    <property type="evidence" value="ECO:0007669"/>
    <property type="project" value="UniProtKB-SubCell"/>
</dbReference>
<dbReference type="OrthoDB" id="3900342at2759"/>
<dbReference type="Gene3D" id="1.20.1740.10">
    <property type="entry name" value="Amino acid/polyamine transporter I"/>
    <property type="match status" value="1"/>
</dbReference>
<evidence type="ECO:0000259" key="9">
    <source>
        <dbReference type="Pfam" id="PF00324"/>
    </source>
</evidence>
<evidence type="ECO:0000256" key="3">
    <source>
        <dbReference type="ARBA" id="ARBA00022475"/>
    </source>
</evidence>
<gene>
    <name evidence="10" type="ORF">B9Z65_5944</name>
</gene>
<evidence type="ECO:0000256" key="5">
    <source>
        <dbReference type="ARBA" id="ARBA00022970"/>
    </source>
</evidence>
<keyword evidence="2" id="KW-0813">Transport</keyword>
<feature type="transmembrane region" description="Helical" evidence="8">
    <location>
        <begin position="43"/>
        <end position="62"/>
    </location>
</feature>
<feature type="transmembrane region" description="Helical" evidence="8">
    <location>
        <begin position="68"/>
        <end position="85"/>
    </location>
</feature>
<dbReference type="InterPro" id="IPR004762">
    <property type="entry name" value="Amino_acid_permease_fungi"/>
</dbReference>
<dbReference type="PANTHER" id="PTHR43341">
    <property type="entry name" value="AMINO ACID PERMEASE"/>
    <property type="match status" value="1"/>
</dbReference>
<keyword evidence="6 8" id="KW-1133">Transmembrane helix</keyword>
<feature type="transmembrane region" description="Helical" evidence="8">
    <location>
        <begin position="306"/>
        <end position="334"/>
    </location>
</feature>
<feature type="transmembrane region" description="Helical" evidence="8">
    <location>
        <begin position="152"/>
        <end position="172"/>
    </location>
</feature>
<dbReference type="PANTHER" id="PTHR43341:SF1">
    <property type="entry name" value="GENERAL AMINO-ACID PERMEASE GAP1"/>
    <property type="match status" value="1"/>
</dbReference>
<sequence length="544" mass="59043">MSHSPDSEKVVDHKDPGVVTYDTEVAEGKNVLKRDLKSRHMQMIAIGGAIGAGLFVGSGGALSRGGPASLLLCFIIVGTMILVTCQALGELAVLYPVNGAFFTYICRFIDESWGFAMGWDYAISWLFVLPFEITAACVTIEFWEGGAKVNSAVWVTVFLVALTVVNVFGVKGFGEVEFVLSMIKILACSGFIILGIIINCGGVPTDPRGYIGAQYWHDPGAFRNGFKGFCSCFVTASFAFTGTELSGLCAAETDNPKKSIPKATKQVFWRITFFYVVNLFILGLIVPSDDDRLLDASGANTKASPFVIAIQMAGIKALPSIFNACITMAVLSVANSCTFGSTRTIQALAGRGMAPKFFEYIDKQGRPIWCIALQIACGFLGYLNVSGKSGDIFNWLLALSGLSIFFIWGSICLAHIRFRMAWAQQRGSIEMFPYKANFGVIGSWYGLILNILCLIAQFYTAVSPIGGGATAESFFSAYLAAPVIIALYVGWKCYSRSWGHMWVKLSEMDLNTGLRNDLEELAAEDGPKKRSLANLPRRALGAFF</sequence>
<evidence type="ECO:0000256" key="8">
    <source>
        <dbReference type="SAM" id="Phobius"/>
    </source>
</evidence>
<keyword evidence="4 8" id="KW-0812">Transmembrane</keyword>
<feature type="transmembrane region" description="Helical" evidence="8">
    <location>
        <begin position="368"/>
        <end position="386"/>
    </location>
</feature>
<evidence type="ECO:0000256" key="6">
    <source>
        <dbReference type="ARBA" id="ARBA00022989"/>
    </source>
</evidence>
<feature type="transmembrane region" description="Helical" evidence="8">
    <location>
        <begin position="122"/>
        <end position="140"/>
    </location>
</feature>
<evidence type="ECO:0000313" key="11">
    <source>
        <dbReference type="Proteomes" id="UP000243723"/>
    </source>
</evidence>
<dbReference type="NCBIfam" id="TIGR00913">
    <property type="entry name" value="2A0310"/>
    <property type="match status" value="1"/>
</dbReference>
<evidence type="ECO:0000256" key="7">
    <source>
        <dbReference type="ARBA" id="ARBA00023136"/>
    </source>
</evidence>
<evidence type="ECO:0000256" key="4">
    <source>
        <dbReference type="ARBA" id="ARBA00022692"/>
    </source>
</evidence>